<protein>
    <submittedName>
        <fullName evidence="4">Reverse transcriptase domain-containing protein</fullName>
    </submittedName>
</protein>
<sequence length="97" mass="11353">MAYQDDMIVFGTTKEAHDDNIKKLLERFMEKDVLIKPSKCMFGTRELEFLGFTVCFKKYRPDPNRCKPLVNIESPKDQNSARLLTSYSTSFVVHENR</sequence>
<feature type="domain" description="Reverse transcriptase" evidence="1">
    <location>
        <begin position="1"/>
        <end position="54"/>
    </location>
</feature>
<dbReference type="Pfam" id="PF00078">
    <property type="entry name" value="RVT_1"/>
    <property type="match status" value="1"/>
</dbReference>
<proteinExistence type="predicted"/>
<dbReference type="SUPFAM" id="SSF56672">
    <property type="entry name" value="DNA/RNA polymerases"/>
    <property type="match status" value="1"/>
</dbReference>
<evidence type="ECO:0000313" key="2">
    <source>
        <dbReference type="EMBL" id="VDP37915.1"/>
    </source>
</evidence>
<dbReference type="Gene3D" id="3.30.70.270">
    <property type="match status" value="1"/>
</dbReference>
<dbReference type="OrthoDB" id="6153616at2759"/>
<dbReference type="AlphaFoldDB" id="A0A183A347"/>
<reference evidence="4" key="1">
    <citation type="submission" date="2016-06" db="UniProtKB">
        <authorList>
            <consortium name="WormBaseParasite"/>
        </authorList>
    </citation>
    <scope>IDENTIFICATION</scope>
</reference>
<reference evidence="2 3" key="2">
    <citation type="submission" date="2018-11" db="EMBL/GenBank/DDBJ databases">
        <authorList>
            <consortium name="Pathogen Informatics"/>
        </authorList>
    </citation>
    <scope>NUCLEOTIDE SEQUENCE [LARGE SCALE GENOMIC DNA]</scope>
    <source>
        <strain evidence="2 3">Egypt</strain>
    </source>
</reference>
<dbReference type="PROSITE" id="PS50878">
    <property type="entry name" value="RT_POL"/>
    <property type="match status" value="1"/>
</dbReference>
<dbReference type="InterPro" id="IPR043502">
    <property type="entry name" value="DNA/RNA_pol_sf"/>
</dbReference>
<dbReference type="InterPro" id="IPR043128">
    <property type="entry name" value="Rev_trsase/Diguanyl_cyclase"/>
</dbReference>
<accession>A0A183A347</accession>
<dbReference type="InterPro" id="IPR000477">
    <property type="entry name" value="RT_dom"/>
</dbReference>
<organism evidence="4">
    <name type="scientific">Echinostoma caproni</name>
    <dbReference type="NCBI Taxonomy" id="27848"/>
    <lineage>
        <taxon>Eukaryota</taxon>
        <taxon>Metazoa</taxon>
        <taxon>Spiralia</taxon>
        <taxon>Lophotrochozoa</taxon>
        <taxon>Platyhelminthes</taxon>
        <taxon>Trematoda</taxon>
        <taxon>Digenea</taxon>
        <taxon>Plagiorchiida</taxon>
        <taxon>Echinostomata</taxon>
        <taxon>Echinostomatoidea</taxon>
        <taxon>Echinostomatidae</taxon>
        <taxon>Echinostoma</taxon>
    </lineage>
</organism>
<evidence type="ECO:0000313" key="3">
    <source>
        <dbReference type="Proteomes" id="UP000272942"/>
    </source>
</evidence>
<name>A0A183A347_9TREM</name>
<keyword evidence="3" id="KW-1185">Reference proteome</keyword>
<evidence type="ECO:0000259" key="1">
    <source>
        <dbReference type="PROSITE" id="PS50878"/>
    </source>
</evidence>
<dbReference type="WBParaSite" id="ECPE_0000138201-mRNA-1">
    <property type="protein sequence ID" value="ECPE_0000138201-mRNA-1"/>
    <property type="gene ID" value="ECPE_0000138201"/>
</dbReference>
<evidence type="ECO:0000313" key="4">
    <source>
        <dbReference type="WBParaSite" id="ECPE_0000138201-mRNA-1"/>
    </source>
</evidence>
<dbReference type="Proteomes" id="UP000272942">
    <property type="component" value="Unassembled WGS sequence"/>
</dbReference>
<dbReference type="EMBL" id="UZAN01008333">
    <property type="protein sequence ID" value="VDP37915.1"/>
    <property type="molecule type" value="Genomic_DNA"/>
</dbReference>
<gene>
    <name evidence="2" type="ORF">ECPE_LOCUS1384</name>
</gene>